<dbReference type="Proteomes" id="UP000675554">
    <property type="component" value="Unassembled WGS sequence"/>
</dbReference>
<organism evidence="2 3">
    <name type="scientific">Streptomyces daliensis</name>
    <dbReference type="NCBI Taxonomy" id="299421"/>
    <lineage>
        <taxon>Bacteria</taxon>
        <taxon>Bacillati</taxon>
        <taxon>Actinomycetota</taxon>
        <taxon>Actinomycetes</taxon>
        <taxon>Kitasatosporales</taxon>
        <taxon>Streptomycetaceae</taxon>
        <taxon>Streptomyces</taxon>
    </lineage>
</organism>
<feature type="compositionally biased region" description="Basic and acidic residues" evidence="1">
    <location>
        <begin position="118"/>
        <end position="128"/>
    </location>
</feature>
<protein>
    <submittedName>
        <fullName evidence="2">Uncharacterized protein</fullName>
    </submittedName>
</protein>
<accession>A0A8T4IXU8</accession>
<dbReference type="EMBL" id="JAGSMN010000375">
    <property type="protein sequence ID" value="MBR7674727.1"/>
    <property type="molecule type" value="Genomic_DNA"/>
</dbReference>
<dbReference type="AlphaFoldDB" id="A0A8T4IXU8"/>
<sequence length="143" mass="14915">MTGGSGHLGLKKGETLTQGSVLDEAAKDLDEVRKSLEGDGGFLGIGSVMNIFGPDRFGDYGATAAFNSFSTAWNLECHTLAGALRELHGKIGDGVKLNDGNDHDTGRGLDSISSGLFDQRDSESKAKESLTQTGPEQGSSAPR</sequence>
<reference evidence="2" key="1">
    <citation type="submission" date="2021-04" db="EMBL/GenBank/DDBJ databases">
        <title>Sequencing of actinobacteria type strains.</title>
        <authorList>
            <person name="Nguyen G.-S."/>
            <person name="Wentzel A."/>
        </authorList>
    </citation>
    <scope>NUCLEOTIDE SEQUENCE</scope>
    <source>
        <strain evidence="2">DSM 42095</strain>
    </source>
</reference>
<proteinExistence type="predicted"/>
<name>A0A8T4IXU8_9ACTN</name>
<evidence type="ECO:0000256" key="1">
    <source>
        <dbReference type="SAM" id="MobiDB-lite"/>
    </source>
</evidence>
<keyword evidence="3" id="KW-1185">Reference proteome</keyword>
<feature type="region of interest" description="Disordered" evidence="1">
    <location>
        <begin position="91"/>
        <end position="143"/>
    </location>
</feature>
<feature type="compositionally biased region" description="Polar residues" evidence="1">
    <location>
        <begin position="129"/>
        <end position="143"/>
    </location>
</feature>
<evidence type="ECO:0000313" key="3">
    <source>
        <dbReference type="Proteomes" id="UP000675554"/>
    </source>
</evidence>
<evidence type="ECO:0000313" key="2">
    <source>
        <dbReference type="EMBL" id="MBR7674727.1"/>
    </source>
</evidence>
<gene>
    <name evidence="2" type="ORF">KDA82_17210</name>
</gene>
<comment type="caution">
    <text evidence="2">The sequence shown here is derived from an EMBL/GenBank/DDBJ whole genome shotgun (WGS) entry which is preliminary data.</text>
</comment>